<comment type="caution">
    <text evidence="2">The sequence shown here is derived from an EMBL/GenBank/DDBJ whole genome shotgun (WGS) entry which is preliminary data.</text>
</comment>
<dbReference type="InterPro" id="IPR036249">
    <property type="entry name" value="Thioredoxin-like_sf"/>
</dbReference>
<keyword evidence="3" id="KW-1185">Reference proteome</keyword>
<dbReference type="Gene3D" id="3.40.30.10">
    <property type="entry name" value="Glutaredoxin"/>
    <property type="match status" value="1"/>
</dbReference>
<dbReference type="InterPro" id="IPR008554">
    <property type="entry name" value="Glutaredoxin-like"/>
</dbReference>
<reference evidence="2 3" key="1">
    <citation type="submission" date="2020-05" db="EMBL/GenBank/DDBJ databases">
        <title>MicrobeNet Type strains.</title>
        <authorList>
            <person name="Nicholson A.C."/>
        </authorList>
    </citation>
    <scope>NUCLEOTIDE SEQUENCE [LARGE SCALE GENOMIC DNA]</scope>
    <source>
        <strain evidence="2 3">JCM 14547</strain>
    </source>
</reference>
<sequence length="114" mass="11621">MRALGGRGGREETPTGPAAPGPGDERVVLYGRAGCHLCADARAVVTAVAGRVGAGVREVDVDAPDPADEPGGRPGALAERYGELVPVVVVDGVQHAVYHVDPGRLEAALRRPPA</sequence>
<dbReference type="EMBL" id="JABEMA010000404">
    <property type="protein sequence ID" value="NNH24570.1"/>
    <property type="molecule type" value="Genomic_DNA"/>
</dbReference>
<dbReference type="Proteomes" id="UP000555552">
    <property type="component" value="Unassembled WGS sequence"/>
</dbReference>
<dbReference type="AlphaFoldDB" id="A0A849BMZ4"/>
<dbReference type="Pfam" id="PF05768">
    <property type="entry name" value="Glrx-like"/>
    <property type="match status" value="1"/>
</dbReference>
<dbReference type="SUPFAM" id="SSF52833">
    <property type="entry name" value="Thioredoxin-like"/>
    <property type="match status" value="1"/>
</dbReference>
<protein>
    <submittedName>
        <fullName evidence="2">Glutaredoxin family protein</fullName>
    </submittedName>
</protein>
<feature type="region of interest" description="Disordered" evidence="1">
    <location>
        <begin position="1"/>
        <end position="24"/>
    </location>
</feature>
<organism evidence="2 3">
    <name type="scientific">Pseudokineococcus marinus</name>
    <dbReference type="NCBI Taxonomy" id="351215"/>
    <lineage>
        <taxon>Bacteria</taxon>
        <taxon>Bacillati</taxon>
        <taxon>Actinomycetota</taxon>
        <taxon>Actinomycetes</taxon>
        <taxon>Kineosporiales</taxon>
        <taxon>Kineosporiaceae</taxon>
        <taxon>Pseudokineococcus</taxon>
    </lineage>
</organism>
<accession>A0A849BMZ4</accession>
<evidence type="ECO:0000256" key="1">
    <source>
        <dbReference type="SAM" id="MobiDB-lite"/>
    </source>
</evidence>
<proteinExistence type="predicted"/>
<name>A0A849BMZ4_9ACTN</name>
<gene>
    <name evidence="2" type="ORF">HLB09_16040</name>
</gene>
<evidence type="ECO:0000313" key="3">
    <source>
        <dbReference type="Proteomes" id="UP000555552"/>
    </source>
</evidence>
<evidence type="ECO:0000313" key="2">
    <source>
        <dbReference type="EMBL" id="NNH24570.1"/>
    </source>
</evidence>